<sequence length="272" mass="26704">MHTRFVRTISIVGAPSLALLLAGCAGITSILKVSPVPVAGAAVHGAVHGGQQPISGATIQLFIAGTGGYAQTNKNILTSVVTTGLDGSFTLSGNYPCTPGQRMYLVATGGYPAQPASQGGAPNPNAAVMAALGDCGSLTTSTFINMNEVTTVGSVFALAPFMSGYTNLGANSGNVAGLNRAFASVNKLVDIGAGSSTGSALPAGATGPSSEINTLADAMAVCINSAGGTAGDSTGCGMFFSYATPPGGAAPTDTIAALLNLAHNPFLHPADL</sequence>
<evidence type="ECO:0000313" key="2">
    <source>
        <dbReference type="Proteomes" id="UP000198356"/>
    </source>
</evidence>
<dbReference type="AlphaFoldDB" id="A0A239ED47"/>
<keyword evidence="2" id="KW-1185">Reference proteome</keyword>
<gene>
    <name evidence="1" type="ORF">SAMN05421770_101886</name>
</gene>
<organism evidence="1 2">
    <name type="scientific">Granulicella rosea</name>
    <dbReference type="NCBI Taxonomy" id="474952"/>
    <lineage>
        <taxon>Bacteria</taxon>
        <taxon>Pseudomonadati</taxon>
        <taxon>Acidobacteriota</taxon>
        <taxon>Terriglobia</taxon>
        <taxon>Terriglobales</taxon>
        <taxon>Acidobacteriaceae</taxon>
        <taxon>Granulicella</taxon>
    </lineage>
</organism>
<evidence type="ECO:0000313" key="1">
    <source>
        <dbReference type="EMBL" id="SNS41812.1"/>
    </source>
</evidence>
<protein>
    <recommendedName>
        <fullName evidence="3">Lipoprotein</fullName>
    </recommendedName>
</protein>
<dbReference type="Proteomes" id="UP000198356">
    <property type="component" value="Unassembled WGS sequence"/>
</dbReference>
<reference evidence="1 2" key="1">
    <citation type="submission" date="2017-06" db="EMBL/GenBank/DDBJ databases">
        <authorList>
            <person name="Kim H.J."/>
            <person name="Triplett B.A."/>
        </authorList>
    </citation>
    <scope>NUCLEOTIDE SEQUENCE [LARGE SCALE GENOMIC DNA]</scope>
    <source>
        <strain evidence="1 2">DSM 18704</strain>
    </source>
</reference>
<proteinExistence type="predicted"/>
<dbReference type="RefSeq" id="WP_089407157.1">
    <property type="nucleotide sequence ID" value="NZ_FZOU01000001.1"/>
</dbReference>
<evidence type="ECO:0008006" key="3">
    <source>
        <dbReference type="Google" id="ProtNLM"/>
    </source>
</evidence>
<dbReference type="PROSITE" id="PS51257">
    <property type="entry name" value="PROKAR_LIPOPROTEIN"/>
    <property type="match status" value="1"/>
</dbReference>
<dbReference type="EMBL" id="FZOU01000001">
    <property type="protein sequence ID" value="SNS41812.1"/>
    <property type="molecule type" value="Genomic_DNA"/>
</dbReference>
<accession>A0A239ED47</accession>
<dbReference type="OrthoDB" id="123177at2"/>
<name>A0A239ED47_9BACT</name>